<comment type="caution">
    <text evidence="3">The sequence shown here is derived from an EMBL/GenBank/DDBJ whole genome shotgun (WGS) entry which is preliminary data.</text>
</comment>
<evidence type="ECO:0000256" key="1">
    <source>
        <dbReference type="SAM" id="Phobius"/>
    </source>
</evidence>
<feature type="transmembrane region" description="Helical" evidence="1">
    <location>
        <begin position="91"/>
        <end position="109"/>
    </location>
</feature>
<protein>
    <submittedName>
        <fullName evidence="3">Acyltransferase family protein</fullName>
    </submittedName>
</protein>
<dbReference type="AlphaFoldDB" id="A0A1S8TG06"/>
<dbReference type="OrthoDB" id="9798935at2"/>
<feature type="transmembrane region" description="Helical" evidence="1">
    <location>
        <begin position="225"/>
        <end position="244"/>
    </location>
</feature>
<gene>
    <name evidence="3" type="ORF">CLPUN_27120</name>
</gene>
<dbReference type="GO" id="GO:0016020">
    <property type="term" value="C:membrane"/>
    <property type="evidence" value="ECO:0007669"/>
    <property type="project" value="TreeGrafter"/>
</dbReference>
<reference evidence="3 4" key="1">
    <citation type="submission" date="2016-05" db="EMBL/GenBank/DDBJ databases">
        <title>Microbial solvent formation.</title>
        <authorList>
            <person name="Poehlein A."/>
            <person name="Montoya Solano J.D."/>
            <person name="Flitsch S."/>
            <person name="Krabben P."/>
            <person name="Duerre P."/>
            <person name="Daniel R."/>
        </authorList>
    </citation>
    <scope>NUCLEOTIDE SEQUENCE [LARGE SCALE GENOMIC DNA]</scope>
    <source>
        <strain evidence="3 4">DSM 2619</strain>
    </source>
</reference>
<dbReference type="GO" id="GO:0016747">
    <property type="term" value="F:acyltransferase activity, transferring groups other than amino-acyl groups"/>
    <property type="evidence" value="ECO:0007669"/>
    <property type="project" value="InterPro"/>
</dbReference>
<dbReference type="InterPro" id="IPR050879">
    <property type="entry name" value="Acyltransferase_3"/>
</dbReference>
<feature type="transmembrane region" description="Helical" evidence="1">
    <location>
        <begin position="139"/>
        <end position="159"/>
    </location>
</feature>
<evidence type="ECO:0000313" key="3">
    <source>
        <dbReference type="EMBL" id="OOM76325.1"/>
    </source>
</evidence>
<keyword evidence="1" id="KW-0472">Membrane</keyword>
<dbReference type="EMBL" id="LZZM01000174">
    <property type="protein sequence ID" value="OOM76325.1"/>
    <property type="molecule type" value="Genomic_DNA"/>
</dbReference>
<keyword evidence="1" id="KW-0812">Transmembrane</keyword>
<evidence type="ECO:0000259" key="2">
    <source>
        <dbReference type="Pfam" id="PF01757"/>
    </source>
</evidence>
<dbReference type="PANTHER" id="PTHR23028">
    <property type="entry name" value="ACETYLTRANSFERASE"/>
    <property type="match status" value="1"/>
</dbReference>
<feature type="transmembrane region" description="Helical" evidence="1">
    <location>
        <begin position="165"/>
        <end position="184"/>
    </location>
</feature>
<name>A0A1S8TG06_9CLOT</name>
<dbReference type="GO" id="GO:0000271">
    <property type="term" value="P:polysaccharide biosynthetic process"/>
    <property type="evidence" value="ECO:0007669"/>
    <property type="project" value="TreeGrafter"/>
</dbReference>
<organism evidence="3 4">
    <name type="scientific">Clostridium puniceum</name>
    <dbReference type="NCBI Taxonomy" id="29367"/>
    <lineage>
        <taxon>Bacteria</taxon>
        <taxon>Bacillati</taxon>
        <taxon>Bacillota</taxon>
        <taxon>Clostridia</taxon>
        <taxon>Eubacteriales</taxon>
        <taxon>Clostridiaceae</taxon>
        <taxon>Clostridium</taxon>
    </lineage>
</organism>
<feature type="transmembrane region" description="Helical" evidence="1">
    <location>
        <begin position="314"/>
        <end position="336"/>
    </location>
</feature>
<keyword evidence="3" id="KW-0808">Transferase</keyword>
<dbReference type="RefSeq" id="WP_158078770.1">
    <property type="nucleotide sequence ID" value="NZ_LZZM01000174.1"/>
</dbReference>
<dbReference type="Proteomes" id="UP000190890">
    <property type="component" value="Unassembled WGS sequence"/>
</dbReference>
<dbReference type="Pfam" id="PF01757">
    <property type="entry name" value="Acyl_transf_3"/>
    <property type="match status" value="1"/>
</dbReference>
<dbReference type="InterPro" id="IPR002656">
    <property type="entry name" value="Acyl_transf_3_dom"/>
</dbReference>
<keyword evidence="1" id="KW-1133">Transmembrane helix</keyword>
<feature type="transmembrane region" description="Helical" evidence="1">
    <location>
        <begin position="20"/>
        <end position="42"/>
    </location>
</feature>
<dbReference type="STRING" id="29367.CLPUN_27120"/>
<proteinExistence type="predicted"/>
<accession>A0A1S8TG06</accession>
<feature type="transmembrane region" description="Helical" evidence="1">
    <location>
        <begin position="251"/>
        <end position="268"/>
    </location>
</feature>
<feature type="transmembrane region" description="Helical" evidence="1">
    <location>
        <begin position="196"/>
        <end position="213"/>
    </location>
</feature>
<feature type="transmembrane region" description="Helical" evidence="1">
    <location>
        <begin position="288"/>
        <end position="307"/>
    </location>
</feature>
<keyword evidence="4" id="KW-1185">Reference proteome</keyword>
<sequence>MTNNKNDKIFISGLESVRGISACLIVYFHVWALCGFAGGSVVLDSIVSNFDSSVRMFFLLSGFALLCGYEKSLFSSEVSLKNFYIKRFFKIAPVFYLVVIIQVLISYFFQNHLYSITSIIMSATLLFGFLPVNQELIVWASWAVGIECIFYLVFPLFVLIAKNKYYLIVSLILSLIITYNYSSLIGNGIPNSHMNILIYLSYFFMGGVLYRIIPLISKIKKGKAWNIIEIPFLITSLMLGILITKLFSRDIGMLIAFSLIICGAIYGYSCIIENKITRFLGSISYPMYLLHMIVVQVLSKFGVIQAISRCISNVYIRYVVVGTLVVLFTCILAHFVTRYVERYWVEKGKRYLKRI</sequence>
<dbReference type="PANTHER" id="PTHR23028:SF53">
    <property type="entry name" value="ACYL_TRANSF_3 DOMAIN-CONTAINING PROTEIN"/>
    <property type="match status" value="1"/>
</dbReference>
<feature type="transmembrane region" description="Helical" evidence="1">
    <location>
        <begin position="54"/>
        <end position="70"/>
    </location>
</feature>
<keyword evidence="3" id="KW-0012">Acyltransferase</keyword>
<feature type="domain" description="Acyltransferase 3" evidence="2">
    <location>
        <begin position="12"/>
        <end position="333"/>
    </location>
</feature>
<evidence type="ECO:0000313" key="4">
    <source>
        <dbReference type="Proteomes" id="UP000190890"/>
    </source>
</evidence>